<protein>
    <submittedName>
        <fullName evidence="1">Uncharacterized protein</fullName>
    </submittedName>
</protein>
<keyword evidence="1" id="KW-0614">Plasmid</keyword>
<name>A0A2L1KH35_PSEAI</name>
<reference evidence="1" key="1">
    <citation type="submission" date="2017-06" db="EMBL/GenBank/DDBJ databases">
        <title>Complete sequence of pA681-IMP from clinical Pseudomonas aeruginosa.</title>
        <authorList>
            <person name="Yuan M."/>
            <person name="Feng J.2nd."/>
            <person name="Zhan Z.3rd."/>
            <person name="Jiang X.4th."/>
            <person name="Zhang D.5th."/>
            <person name="Chen X.6th."/>
            <person name="Zhao X."/>
            <person name="Che J."/>
            <person name="Lu J."/>
            <person name="Xu J."/>
            <person name="Li J."/>
            <person name="Zhou D."/>
        </authorList>
    </citation>
    <scope>NUCLEOTIDE SEQUENCE</scope>
    <source>
        <plasmid evidence="1">pA681-IMP</plasmid>
    </source>
</reference>
<proteinExistence type="predicted"/>
<dbReference type="EMBL" id="MF344570">
    <property type="protein sequence ID" value="AVE21639.1"/>
    <property type="molecule type" value="Genomic_DNA"/>
</dbReference>
<sequence>MKAKKVPLHINQISNKSLKHRTFGAGQFLSRAFVVLLRKRFPQNHNLKTAA</sequence>
<dbReference type="AlphaFoldDB" id="A0A2L1KH35"/>
<organism evidence="1">
    <name type="scientific">Pseudomonas aeruginosa</name>
    <dbReference type="NCBI Taxonomy" id="287"/>
    <lineage>
        <taxon>Bacteria</taxon>
        <taxon>Pseudomonadati</taxon>
        <taxon>Pseudomonadota</taxon>
        <taxon>Gammaproteobacteria</taxon>
        <taxon>Pseudomonadales</taxon>
        <taxon>Pseudomonadaceae</taxon>
        <taxon>Pseudomonas</taxon>
    </lineage>
</organism>
<accession>A0A2L1KH35</accession>
<geneLocation type="plasmid" evidence="1">
    <name>pA681-IMP</name>
</geneLocation>
<evidence type="ECO:0000313" key="1">
    <source>
        <dbReference type="EMBL" id="AVE21639.1"/>
    </source>
</evidence>